<protein>
    <submittedName>
        <fullName evidence="1">Uncharacterized protein</fullName>
    </submittedName>
</protein>
<keyword evidence="2" id="KW-1185">Reference proteome</keyword>
<sequence>MSLSPHLDPELIRQQLKQQVRSALNLSEPALLSGPLGNSTNAGAFVGDSPLGQPLPPLLNSSNILPAHVFSLNQPTAGSLSNSFAHGHNWTGGNDVTFPNNIPNPSLPNGRLNNQNERYACQTFIFADLQELQKKCHAIEQQVCMYKNNPAISTQPQFADVFSELQGQLQQIGARLRTKMAQLNLASAQDSTPSATTGQSKPILWTNSWLEINLEYRRTKLFSSLWKCS</sequence>
<name>A0A8E0RMG7_9TREM</name>
<evidence type="ECO:0000313" key="1">
    <source>
        <dbReference type="EMBL" id="KAA0187833.1"/>
    </source>
</evidence>
<organism evidence="1 2">
    <name type="scientific">Fasciolopsis buskii</name>
    <dbReference type="NCBI Taxonomy" id="27845"/>
    <lineage>
        <taxon>Eukaryota</taxon>
        <taxon>Metazoa</taxon>
        <taxon>Spiralia</taxon>
        <taxon>Lophotrochozoa</taxon>
        <taxon>Platyhelminthes</taxon>
        <taxon>Trematoda</taxon>
        <taxon>Digenea</taxon>
        <taxon>Plagiorchiida</taxon>
        <taxon>Echinostomata</taxon>
        <taxon>Echinostomatoidea</taxon>
        <taxon>Fasciolidae</taxon>
        <taxon>Fasciolopsis</taxon>
    </lineage>
</organism>
<comment type="caution">
    <text evidence="1">The sequence shown here is derived from an EMBL/GenBank/DDBJ whole genome shotgun (WGS) entry which is preliminary data.</text>
</comment>
<proteinExistence type="predicted"/>
<accession>A0A8E0RMG7</accession>
<dbReference type="AlphaFoldDB" id="A0A8E0RMG7"/>
<dbReference type="Proteomes" id="UP000728185">
    <property type="component" value="Unassembled WGS sequence"/>
</dbReference>
<evidence type="ECO:0000313" key="2">
    <source>
        <dbReference type="Proteomes" id="UP000728185"/>
    </source>
</evidence>
<reference evidence="1" key="1">
    <citation type="submission" date="2019-05" db="EMBL/GenBank/DDBJ databases">
        <title>Annotation for the trematode Fasciolopsis buski.</title>
        <authorList>
            <person name="Choi Y.-J."/>
        </authorList>
    </citation>
    <scope>NUCLEOTIDE SEQUENCE</scope>
    <source>
        <strain evidence="1">HT</strain>
        <tissue evidence="1">Whole worm</tissue>
    </source>
</reference>
<dbReference type="OrthoDB" id="6247010at2759"/>
<gene>
    <name evidence="1" type="ORF">FBUS_10514</name>
</gene>
<dbReference type="EMBL" id="LUCM01008855">
    <property type="protein sequence ID" value="KAA0187833.1"/>
    <property type="molecule type" value="Genomic_DNA"/>
</dbReference>